<comment type="catalytic activity">
    <reaction evidence="1">
        <text>an N-(ADP-alpha-D-ribosyl)-thymidine in DNA + H2O = a thymidine in DNA + ADP-D-ribose</text>
        <dbReference type="Rhea" id="RHEA:71655"/>
        <dbReference type="Rhea" id="RHEA-COMP:13556"/>
        <dbReference type="Rhea" id="RHEA-COMP:18051"/>
        <dbReference type="ChEBI" id="CHEBI:15377"/>
        <dbReference type="ChEBI" id="CHEBI:57967"/>
        <dbReference type="ChEBI" id="CHEBI:137386"/>
        <dbReference type="ChEBI" id="CHEBI:191199"/>
    </reaction>
    <physiologicalReaction direction="left-to-right" evidence="1">
        <dbReference type="Rhea" id="RHEA:71656"/>
    </physiologicalReaction>
</comment>
<dbReference type="Proteomes" id="UP000011663">
    <property type="component" value="Unassembled WGS sequence"/>
</dbReference>
<accession>A0A2U4FK12</accession>
<evidence type="ECO:0000313" key="4">
    <source>
        <dbReference type="Proteomes" id="UP000011663"/>
    </source>
</evidence>
<feature type="domain" description="Macro" evidence="2">
    <location>
        <begin position="1"/>
        <end position="152"/>
    </location>
</feature>
<dbReference type="EMBL" id="ALNZ01000018">
    <property type="protein sequence ID" value="EKV57621.1"/>
    <property type="molecule type" value="Genomic_DNA"/>
</dbReference>
<reference evidence="3 4" key="1">
    <citation type="submission" date="2012-07" db="EMBL/GenBank/DDBJ databases">
        <title>Genome sequence of Brachyspira sp. 30446, isolated from a pig with mucohaemorrhagic colitis.</title>
        <authorList>
            <person name="Rubin J.E."/>
            <person name="Fernando C."/>
            <person name="Harding J.C.S."/>
            <person name="Hill J.E."/>
        </authorList>
    </citation>
    <scope>NUCLEOTIDE SEQUENCE [LARGE SCALE GENOMIC DNA]</scope>
    <source>
        <strain evidence="3 4">30446</strain>
    </source>
</reference>
<organism evidence="3 4">
    <name type="scientific">Brachyspira hampsonii 30446</name>
    <dbReference type="NCBI Taxonomy" id="1289135"/>
    <lineage>
        <taxon>Bacteria</taxon>
        <taxon>Pseudomonadati</taxon>
        <taxon>Spirochaetota</taxon>
        <taxon>Spirochaetia</taxon>
        <taxon>Brachyspirales</taxon>
        <taxon>Brachyspiraceae</taxon>
        <taxon>Brachyspira</taxon>
    </lineage>
</organism>
<dbReference type="STRING" id="1289135.A966_04516"/>
<dbReference type="Gene3D" id="3.40.220.10">
    <property type="entry name" value="Leucine Aminopeptidase, subunit E, domain 1"/>
    <property type="match status" value="1"/>
</dbReference>
<dbReference type="SMART" id="SM00506">
    <property type="entry name" value="A1pp"/>
    <property type="match status" value="1"/>
</dbReference>
<dbReference type="Pfam" id="PF01661">
    <property type="entry name" value="Macro"/>
    <property type="match status" value="1"/>
</dbReference>
<dbReference type="SUPFAM" id="SSF52949">
    <property type="entry name" value="Macro domain-like"/>
    <property type="match status" value="1"/>
</dbReference>
<name>A0A2U4FK12_9SPIR</name>
<dbReference type="PANTHER" id="PTHR12521:SF0">
    <property type="entry name" value="ADP-RIBOSE GLYCOHYDROLASE OARD1"/>
    <property type="match status" value="1"/>
</dbReference>
<evidence type="ECO:0000313" key="3">
    <source>
        <dbReference type="EMBL" id="EKV57621.1"/>
    </source>
</evidence>
<dbReference type="CDD" id="cd02901">
    <property type="entry name" value="Macro_Poa1p-like"/>
    <property type="match status" value="1"/>
</dbReference>
<evidence type="ECO:0000259" key="2">
    <source>
        <dbReference type="PROSITE" id="PS51154"/>
    </source>
</evidence>
<dbReference type="OrthoDB" id="9780211at2"/>
<sequence>MIIYKTGNILDTDSQCIVNTVNCEGYMGKGLAYQFKKAYPANEKAYIKACKTGEIAIGKVFLFEEDNKIIANFPTKDKWRLPSKMEYIKLGLLDLINKIIVRQIYSIAIPPLGSGNGGLNWEDVRKEIESSFYDLSEEIEVVVYEPAGNIQTNLKPKKAPKLSLSHYVVSKIESLLKYYNVKDKTYIRLQKSCYFFNHFYRKDYFDFKAYKYGPYSHDIEIVNKKINEYMLYYDIKDYNVLCDEVYKTIISKKIESELDNIDNAIKLSSEYVNNIKSNSELECLTTIMVLIKDYSYTTEEDIIKGFKDWEFSKEKSRKFKEKDILNSINYLLNTNIISKGLLGYCLVSN</sequence>
<dbReference type="RefSeq" id="WP_008722837.1">
    <property type="nucleotide sequence ID" value="NZ_JH994110.1"/>
</dbReference>
<comment type="caution">
    <text evidence="3">The sequence shown here is derived from an EMBL/GenBank/DDBJ whole genome shotgun (WGS) entry which is preliminary data.</text>
</comment>
<protein>
    <submittedName>
        <fullName evidence="3">Appr-1-p processing enzyme family protein</fullName>
    </submittedName>
</protein>
<dbReference type="AlphaFoldDB" id="A0A2U4FK12"/>
<dbReference type="InterPro" id="IPR002589">
    <property type="entry name" value="Macro_dom"/>
</dbReference>
<proteinExistence type="predicted"/>
<dbReference type="PROSITE" id="PS51154">
    <property type="entry name" value="MACRO"/>
    <property type="match status" value="1"/>
</dbReference>
<dbReference type="PANTHER" id="PTHR12521">
    <property type="entry name" value="PROTEIN C6ORF130"/>
    <property type="match status" value="1"/>
</dbReference>
<dbReference type="InterPro" id="IPR050892">
    <property type="entry name" value="ADP-ribose_metab_enzymes"/>
</dbReference>
<dbReference type="GO" id="GO:0140291">
    <property type="term" value="P:peptidyl-glutamate ADP-deribosylation"/>
    <property type="evidence" value="ECO:0007669"/>
    <property type="project" value="TreeGrafter"/>
</dbReference>
<dbReference type="InterPro" id="IPR043472">
    <property type="entry name" value="Macro_dom-like"/>
</dbReference>
<gene>
    <name evidence="3" type="ORF">A966_04516</name>
</gene>
<evidence type="ECO:0000256" key="1">
    <source>
        <dbReference type="ARBA" id="ARBA00035885"/>
    </source>
</evidence>
<dbReference type="GeneID" id="66487352"/>